<dbReference type="Proteomes" id="UP000265848">
    <property type="component" value="Unassembled WGS sequence"/>
</dbReference>
<keyword evidence="4" id="KW-1185">Reference proteome</keyword>
<comment type="caution">
    <text evidence="3">The sequence shown here is derived from an EMBL/GenBank/DDBJ whole genome shotgun (WGS) entry which is preliminary data.</text>
</comment>
<dbReference type="GO" id="GO:0016787">
    <property type="term" value="F:hydrolase activity"/>
    <property type="evidence" value="ECO:0007669"/>
    <property type="project" value="UniProtKB-KW"/>
</dbReference>
<accession>A0A399IV29</accession>
<reference evidence="3 4" key="1">
    <citation type="submission" date="2018-08" db="EMBL/GenBank/DDBJ databases">
        <title>Pseudooceanicola sediminis CY03 in the family Rhodobacteracea.</title>
        <authorList>
            <person name="Zhang Y.-J."/>
        </authorList>
    </citation>
    <scope>NUCLEOTIDE SEQUENCE [LARGE SCALE GENOMIC DNA]</scope>
    <source>
        <strain evidence="3 4">CY03</strain>
    </source>
</reference>
<organism evidence="3 4">
    <name type="scientific">Pseudooceanicola sediminis</name>
    <dbReference type="NCBI Taxonomy" id="2211117"/>
    <lineage>
        <taxon>Bacteria</taxon>
        <taxon>Pseudomonadati</taxon>
        <taxon>Pseudomonadota</taxon>
        <taxon>Alphaproteobacteria</taxon>
        <taxon>Rhodobacterales</taxon>
        <taxon>Paracoccaceae</taxon>
        <taxon>Pseudooceanicola</taxon>
    </lineage>
</organism>
<keyword evidence="1" id="KW-0378">Hydrolase</keyword>
<evidence type="ECO:0000313" key="3">
    <source>
        <dbReference type="EMBL" id="RII36973.1"/>
    </source>
</evidence>
<name>A0A399IV29_9RHOB</name>
<evidence type="ECO:0000313" key="4">
    <source>
        <dbReference type="Proteomes" id="UP000265848"/>
    </source>
</evidence>
<dbReference type="AlphaFoldDB" id="A0A399IV29"/>
<proteinExistence type="predicted"/>
<evidence type="ECO:0000256" key="1">
    <source>
        <dbReference type="ARBA" id="ARBA00022801"/>
    </source>
</evidence>
<sequence>MIAGLVNLFITNVTITTDRSYDHPLLRFSAALPEPHARLLEAFKGLAYELVIRKAKVQQLERRGQMVVERLFDTLLSDPESLIPQSSWEDGCLESSTERRVCDYVAGMTDSYADRLYKRLFHPGFGSSSDEL</sequence>
<dbReference type="SUPFAM" id="SSF109604">
    <property type="entry name" value="HD-domain/PDEase-like"/>
    <property type="match status" value="1"/>
</dbReference>
<protein>
    <recommendedName>
        <fullName evidence="2">Phosphohydrolase-associated domain-containing protein</fullName>
    </recommendedName>
</protein>
<gene>
    <name evidence="3" type="ORF">DL237_19810</name>
</gene>
<dbReference type="Gene3D" id="1.10.3210.10">
    <property type="entry name" value="Hypothetical protein af1432"/>
    <property type="match status" value="1"/>
</dbReference>
<evidence type="ECO:0000259" key="2">
    <source>
        <dbReference type="Pfam" id="PF13286"/>
    </source>
</evidence>
<dbReference type="EMBL" id="QWJJ01000026">
    <property type="protein sequence ID" value="RII36973.1"/>
    <property type="molecule type" value="Genomic_DNA"/>
</dbReference>
<dbReference type="Pfam" id="PF13286">
    <property type="entry name" value="HD_assoc"/>
    <property type="match status" value="1"/>
</dbReference>
<dbReference type="InterPro" id="IPR026875">
    <property type="entry name" value="PHydrolase_assoc_dom"/>
</dbReference>
<feature type="domain" description="Phosphohydrolase-associated" evidence="2">
    <location>
        <begin position="32"/>
        <end position="119"/>
    </location>
</feature>